<dbReference type="GeneID" id="25916190"/>
<accession>A0A0L0F4Y4</accession>
<name>A0A0L0F4Y4_9EUKA</name>
<dbReference type="EMBL" id="KQ248151">
    <property type="protein sequence ID" value="KNC71772.1"/>
    <property type="molecule type" value="Genomic_DNA"/>
</dbReference>
<gene>
    <name evidence="1" type="ORF">SARC_15686</name>
</gene>
<organism evidence="1 2">
    <name type="scientific">Sphaeroforma arctica JP610</name>
    <dbReference type="NCBI Taxonomy" id="667725"/>
    <lineage>
        <taxon>Eukaryota</taxon>
        <taxon>Ichthyosporea</taxon>
        <taxon>Ichthyophonida</taxon>
        <taxon>Sphaeroforma</taxon>
    </lineage>
</organism>
<sequence>MRTTRSNGVVDSLAMDVALQQQRLMSPTRENRDNQTGPRVDEVVEMTLVEGKDITVD</sequence>
<proteinExistence type="predicted"/>
<keyword evidence="2" id="KW-1185">Reference proteome</keyword>
<evidence type="ECO:0000313" key="2">
    <source>
        <dbReference type="Proteomes" id="UP000054560"/>
    </source>
</evidence>
<dbReference type="AlphaFoldDB" id="A0A0L0F4Y4"/>
<evidence type="ECO:0000313" key="1">
    <source>
        <dbReference type="EMBL" id="KNC71772.1"/>
    </source>
</evidence>
<dbReference type="RefSeq" id="XP_014145674.1">
    <property type="nucleotide sequence ID" value="XM_014290199.1"/>
</dbReference>
<protein>
    <submittedName>
        <fullName evidence="1">Uncharacterized protein</fullName>
    </submittedName>
</protein>
<dbReference type="Proteomes" id="UP000054560">
    <property type="component" value="Unassembled WGS sequence"/>
</dbReference>
<feature type="non-terminal residue" evidence="1">
    <location>
        <position position="57"/>
    </location>
</feature>
<reference evidence="1 2" key="1">
    <citation type="submission" date="2011-02" db="EMBL/GenBank/DDBJ databases">
        <title>The Genome Sequence of Sphaeroforma arctica JP610.</title>
        <authorList>
            <consortium name="The Broad Institute Genome Sequencing Platform"/>
            <person name="Russ C."/>
            <person name="Cuomo C."/>
            <person name="Young S.K."/>
            <person name="Zeng Q."/>
            <person name="Gargeya S."/>
            <person name="Alvarado L."/>
            <person name="Berlin A."/>
            <person name="Chapman S.B."/>
            <person name="Chen Z."/>
            <person name="Freedman E."/>
            <person name="Gellesch M."/>
            <person name="Goldberg J."/>
            <person name="Griggs A."/>
            <person name="Gujja S."/>
            <person name="Heilman E."/>
            <person name="Heiman D."/>
            <person name="Howarth C."/>
            <person name="Mehta T."/>
            <person name="Neiman D."/>
            <person name="Pearson M."/>
            <person name="Roberts A."/>
            <person name="Saif S."/>
            <person name="Shea T."/>
            <person name="Shenoy N."/>
            <person name="Sisk P."/>
            <person name="Stolte C."/>
            <person name="Sykes S."/>
            <person name="White J."/>
            <person name="Yandava C."/>
            <person name="Burger G."/>
            <person name="Gray M.W."/>
            <person name="Holland P.W.H."/>
            <person name="King N."/>
            <person name="Lang F.B.F."/>
            <person name="Roger A.J."/>
            <person name="Ruiz-Trillo I."/>
            <person name="Haas B."/>
            <person name="Nusbaum C."/>
            <person name="Birren B."/>
        </authorList>
    </citation>
    <scope>NUCLEOTIDE SEQUENCE [LARGE SCALE GENOMIC DNA]</scope>
    <source>
        <strain evidence="1 2">JP610</strain>
    </source>
</reference>